<name>A0ACC1WQF5_MELAZ</name>
<dbReference type="EMBL" id="CM051407">
    <property type="protein sequence ID" value="KAJ4701082.1"/>
    <property type="molecule type" value="Genomic_DNA"/>
</dbReference>
<accession>A0ACC1WQF5</accession>
<evidence type="ECO:0000313" key="1">
    <source>
        <dbReference type="EMBL" id="KAJ4701082.1"/>
    </source>
</evidence>
<organism evidence="1 2">
    <name type="scientific">Melia azedarach</name>
    <name type="common">Chinaberry tree</name>
    <dbReference type="NCBI Taxonomy" id="155640"/>
    <lineage>
        <taxon>Eukaryota</taxon>
        <taxon>Viridiplantae</taxon>
        <taxon>Streptophyta</taxon>
        <taxon>Embryophyta</taxon>
        <taxon>Tracheophyta</taxon>
        <taxon>Spermatophyta</taxon>
        <taxon>Magnoliopsida</taxon>
        <taxon>eudicotyledons</taxon>
        <taxon>Gunneridae</taxon>
        <taxon>Pentapetalae</taxon>
        <taxon>rosids</taxon>
        <taxon>malvids</taxon>
        <taxon>Sapindales</taxon>
        <taxon>Meliaceae</taxon>
        <taxon>Melia</taxon>
    </lineage>
</organism>
<gene>
    <name evidence="1" type="ORF">OWV82_024376</name>
</gene>
<evidence type="ECO:0000313" key="2">
    <source>
        <dbReference type="Proteomes" id="UP001164539"/>
    </source>
</evidence>
<reference evidence="1 2" key="1">
    <citation type="journal article" date="2023" name="Science">
        <title>Complex scaffold remodeling in plant triterpene biosynthesis.</title>
        <authorList>
            <person name="De La Pena R."/>
            <person name="Hodgson H."/>
            <person name="Liu J.C."/>
            <person name="Stephenson M.J."/>
            <person name="Martin A.C."/>
            <person name="Owen C."/>
            <person name="Harkess A."/>
            <person name="Leebens-Mack J."/>
            <person name="Jimenez L.E."/>
            <person name="Osbourn A."/>
            <person name="Sattely E.S."/>
        </authorList>
    </citation>
    <scope>NUCLEOTIDE SEQUENCE [LARGE SCALE GENOMIC DNA]</scope>
    <source>
        <strain evidence="2">cv. JPN11</strain>
        <tissue evidence="1">Leaf</tissue>
    </source>
</reference>
<sequence length="99" mass="11501">MAKKSKLERMAQLRHGISHQRHTHAPFLFWPRGWRGSATEVRGRATHSIPWRSNAPWTCLDDFWSGRISEELRERSEVIQVRALERGLERGSLKLGSLV</sequence>
<keyword evidence="2" id="KW-1185">Reference proteome</keyword>
<comment type="caution">
    <text evidence="1">The sequence shown here is derived from an EMBL/GenBank/DDBJ whole genome shotgun (WGS) entry which is preliminary data.</text>
</comment>
<proteinExistence type="predicted"/>
<dbReference type="Proteomes" id="UP001164539">
    <property type="component" value="Chromosome 14"/>
</dbReference>
<protein>
    <submittedName>
        <fullName evidence="1">Uncharacterized protein</fullName>
    </submittedName>
</protein>